<comment type="caution">
    <text evidence="1">The sequence shown here is derived from an EMBL/GenBank/DDBJ whole genome shotgun (WGS) entry which is preliminary data.</text>
</comment>
<reference evidence="1 2" key="1">
    <citation type="submission" date="2024-01" db="EMBL/GenBank/DDBJ databases">
        <title>The genomes of 5 underutilized Papilionoideae crops provide insights into root nodulation and disease resistance.</title>
        <authorList>
            <person name="Yuan L."/>
        </authorList>
    </citation>
    <scope>NUCLEOTIDE SEQUENCE [LARGE SCALE GENOMIC DNA]</scope>
    <source>
        <strain evidence="1">LY-2023</strain>
        <tissue evidence="1">Leaf</tissue>
    </source>
</reference>
<proteinExistence type="predicted"/>
<name>A0AAN9FRE1_CLITE</name>
<gene>
    <name evidence="1" type="ORF">RJT34_25191</name>
</gene>
<protein>
    <submittedName>
        <fullName evidence="1">Uncharacterized protein</fullName>
    </submittedName>
</protein>
<sequence length="94" mass="11048">MTKPLNRLSFNRCLFKWKTIPMVTIDQSTIKKQLHELQGTGKVMWANNSGMRYIWLTRLALDKACCCLVQNHLWVSIFRSKYNVPPNFLDMVSK</sequence>
<organism evidence="1 2">
    <name type="scientific">Clitoria ternatea</name>
    <name type="common">Butterfly pea</name>
    <dbReference type="NCBI Taxonomy" id="43366"/>
    <lineage>
        <taxon>Eukaryota</taxon>
        <taxon>Viridiplantae</taxon>
        <taxon>Streptophyta</taxon>
        <taxon>Embryophyta</taxon>
        <taxon>Tracheophyta</taxon>
        <taxon>Spermatophyta</taxon>
        <taxon>Magnoliopsida</taxon>
        <taxon>eudicotyledons</taxon>
        <taxon>Gunneridae</taxon>
        <taxon>Pentapetalae</taxon>
        <taxon>rosids</taxon>
        <taxon>fabids</taxon>
        <taxon>Fabales</taxon>
        <taxon>Fabaceae</taxon>
        <taxon>Papilionoideae</taxon>
        <taxon>50 kb inversion clade</taxon>
        <taxon>NPAAA clade</taxon>
        <taxon>indigoferoid/millettioid clade</taxon>
        <taxon>Phaseoleae</taxon>
        <taxon>Clitoria</taxon>
    </lineage>
</organism>
<keyword evidence="2" id="KW-1185">Reference proteome</keyword>
<dbReference type="EMBL" id="JAYKXN010000006">
    <property type="protein sequence ID" value="KAK7280129.1"/>
    <property type="molecule type" value="Genomic_DNA"/>
</dbReference>
<evidence type="ECO:0000313" key="2">
    <source>
        <dbReference type="Proteomes" id="UP001359559"/>
    </source>
</evidence>
<accession>A0AAN9FRE1</accession>
<dbReference type="Proteomes" id="UP001359559">
    <property type="component" value="Unassembled WGS sequence"/>
</dbReference>
<evidence type="ECO:0000313" key="1">
    <source>
        <dbReference type="EMBL" id="KAK7280129.1"/>
    </source>
</evidence>
<dbReference type="AlphaFoldDB" id="A0AAN9FRE1"/>